<reference evidence="1 2" key="1">
    <citation type="submission" date="2021-01" db="EMBL/GenBank/DDBJ databases">
        <title>Complete genome sequence of Erwinia rhapontici MAFF 311153.</title>
        <authorList>
            <person name="Morohoshi T."/>
            <person name="Someya N."/>
        </authorList>
    </citation>
    <scope>NUCLEOTIDE SEQUENCE [LARGE SCALE GENOMIC DNA]</scope>
    <source>
        <strain evidence="1 2">MAFF 311153</strain>
    </source>
</reference>
<keyword evidence="2" id="KW-1185">Reference proteome</keyword>
<organism evidence="1 2">
    <name type="scientific">Erwinia rhapontici</name>
    <name type="common">Pectobacterium rhapontici</name>
    <dbReference type="NCBI Taxonomy" id="55212"/>
    <lineage>
        <taxon>Bacteria</taxon>
        <taxon>Pseudomonadati</taxon>
        <taxon>Pseudomonadota</taxon>
        <taxon>Gammaproteobacteria</taxon>
        <taxon>Enterobacterales</taxon>
        <taxon>Erwiniaceae</taxon>
        <taxon>Erwinia</taxon>
    </lineage>
</organism>
<gene>
    <name evidence="1" type="ORF">ERHA53_16650</name>
</gene>
<dbReference type="Proteomes" id="UP000677515">
    <property type="component" value="Chromosome"/>
</dbReference>
<proteinExistence type="predicted"/>
<sequence length="60" mass="7033">MYVIQGKKKPALRGQKSLLLRCCPLSGHHRLPLWGWRSKNILRVYAVKNLTMNRKESEKT</sequence>
<protein>
    <submittedName>
        <fullName evidence="1">Uncharacterized protein</fullName>
    </submittedName>
</protein>
<name>A0ABN6DIE4_ERWRD</name>
<evidence type="ECO:0000313" key="2">
    <source>
        <dbReference type="Proteomes" id="UP000677515"/>
    </source>
</evidence>
<dbReference type="EMBL" id="AP024329">
    <property type="protein sequence ID" value="BCQ34322.1"/>
    <property type="molecule type" value="Genomic_DNA"/>
</dbReference>
<evidence type="ECO:0000313" key="1">
    <source>
        <dbReference type="EMBL" id="BCQ34322.1"/>
    </source>
</evidence>
<accession>A0ABN6DIE4</accession>